<proteinExistence type="predicted"/>
<sequence length="353" mass="37271">MALVVATTGLLASILIGVLRPSASGTSDADAQTRLDTVHHSIVGYALTHFALPAGQGWLDSAELGLPSNVSAWYRADTRLMPGALSLYTPDPNHHVPQYVGANGQPVDWPLTPAQSGLNFCATLLAAQQTPQIRVAGIPVALVMQVSSNRDAPEPDLSVLPGSAQAQALAAKGIRLRAVGFGEMMTYLHCPVSLIHAGSVAKSIVSASDMGQISRIIERFRRLKYARAWQTVFTDDFQIFIRALLMANIVADLVSTTGQIKAATPTTLDAVNVPGMIQLIGAIGADAVLMGFLAIQLEIVSTIDPGMNKENSDLASLRSAEAAIGTAQTYTQQLQQLLGSQESYYRAALGGAL</sequence>
<dbReference type="EMBL" id="LPLZ01000017">
    <property type="protein sequence ID" value="KWN22013.1"/>
    <property type="molecule type" value="Genomic_DNA"/>
</dbReference>
<name>A0A108F2R6_9BURK</name>
<dbReference type="AlphaFoldDB" id="A0A108F2R6"/>
<protein>
    <submittedName>
        <fullName evidence="1">Uncharacterized protein</fullName>
    </submittedName>
</protein>
<organism evidence="1 2">
    <name type="scientific">Burkholderia territorii</name>
    <dbReference type="NCBI Taxonomy" id="1503055"/>
    <lineage>
        <taxon>Bacteria</taxon>
        <taxon>Pseudomonadati</taxon>
        <taxon>Pseudomonadota</taxon>
        <taxon>Betaproteobacteria</taxon>
        <taxon>Burkholderiales</taxon>
        <taxon>Burkholderiaceae</taxon>
        <taxon>Burkholderia</taxon>
        <taxon>Burkholderia cepacia complex</taxon>
    </lineage>
</organism>
<comment type="caution">
    <text evidence="1">The sequence shown here is derived from an EMBL/GenBank/DDBJ whole genome shotgun (WGS) entry which is preliminary data.</text>
</comment>
<evidence type="ECO:0000313" key="2">
    <source>
        <dbReference type="Proteomes" id="UP000068016"/>
    </source>
</evidence>
<reference evidence="1 2" key="1">
    <citation type="submission" date="2015-11" db="EMBL/GenBank/DDBJ databases">
        <title>Expanding the genomic diversity of Burkholderia species for the development of highly accurate diagnostics.</title>
        <authorList>
            <person name="Sahl J."/>
            <person name="Keim P."/>
            <person name="Wagner D."/>
        </authorList>
    </citation>
    <scope>NUCLEOTIDE SEQUENCE [LARGE SCALE GENOMIC DNA]</scope>
    <source>
        <strain evidence="1 2">MSMB793WGS</strain>
    </source>
</reference>
<accession>A0A108F2R6</accession>
<dbReference type="Proteomes" id="UP000068016">
    <property type="component" value="Unassembled WGS sequence"/>
</dbReference>
<evidence type="ECO:0000313" key="1">
    <source>
        <dbReference type="EMBL" id="KWN22013.1"/>
    </source>
</evidence>
<gene>
    <name evidence="1" type="ORF">WT83_04905</name>
</gene>